<name>A0A251TUR3_HELAN</name>
<dbReference type="InParanoid" id="A0A251TUR3"/>
<evidence type="ECO:0000313" key="3">
    <source>
        <dbReference type="EMBL" id="OTG14654.1"/>
    </source>
</evidence>
<accession>A0A251TUR3</accession>
<reference evidence="3" key="2">
    <citation type="submission" date="2017-02" db="EMBL/GenBank/DDBJ databases">
        <title>Sunflower complete genome.</title>
        <authorList>
            <person name="Langlade N."/>
            <person name="Munos S."/>
        </authorList>
    </citation>
    <scope>NUCLEOTIDE SEQUENCE [LARGE SCALE GENOMIC DNA]</scope>
    <source>
        <tissue evidence="3">Leaves</tissue>
    </source>
</reference>
<organism evidence="3 4">
    <name type="scientific">Helianthus annuus</name>
    <name type="common">Common sunflower</name>
    <dbReference type="NCBI Taxonomy" id="4232"/>
    <lineage>
        <taxon>Eukaryota</taxon>
        <taxon>Viridiplantae</taxon>
        <taxon>Streptophyta</taxon>
        <taxon>Embryophyta</taxon>
        <taxon>Tracheophyta</taxon>
        <taxon>Spermatophyta</taxon>
        <taxon>Magnoliopsida</taxon>
        <taxon>eudicotyledons</taxon>
        <taxon>Gunneridae</taxon>
        <taxon>Pentapetalae</taxon>
        <taxon>asterids</taxon>
        <taxon>campanulids</taxon>
        <taxon>Asterales</taxon>
        <taxon>Asteraceae</taxon>
        <taxon>Asteroideae</taxon>
        <taxon>Heliantheae alliance</taxon>
        <taxon>Heliantheae</taxon>
        <taxon>Helianthus</taxon>
    </lineage>
</organism>
<evidence type="ECO:0000256" key="1">
    <source>
        <dbReference type="SAM" id="SignalP"/>
    </source>
</evidence>
<reference evidence="2 4" key="1">
    <citation type="journal article" date="2017" name="Nature">
        <title>The sunflower genome provides insights into oil metabolism, flowering and Asterid evolution.</title>
        <authorList>
            <person name="Badouin H."/>
            <person name="Gouzy J."/>
            <person name="Grassa C.J."/>
            <person name="Murat F."/>
            <person name="Staton S.E."/>
            <person name="Cottret L."/>
            <person name="Lelandais-Briere C."/>
            <person name="Owens G.L."/>
            <person name="Carrere S."/>
            <person name="Mayjonade B."/>
            <person name="Legrand L."/>
            <person name="Gill N."/>
            <person name="Kane N.C."/>
            <person name="Bowers J.E."/>
            <person name="Hubner S."/>
            <person name="Bellec A."/>
            <person name="Berard A."/>
            <person name="Berges H."/>
            <person name="Blanchet N."/>
            <person name="Boniface M.C."/>
            <person name="Brunel D."/>
            <person name="Catrice O."/>
            <person name="Chaidir N."/>
            <person name="Claudel C."/>
            <person name="Donnadieu C."/>
            <person name="Faraut T."/>
            <person name="Fievet G."/>
            <person name="Helmstetter N."/>
            <person name="King M."/>
            <person name="Knapp S.J."/>
            <person name="Lai Z."/>
            <person name="Le Paslier M.C."/>
            <person name="Lippi Y."/>
            <person name="Lorenzon L."/>
            <person name="Mandel J.R."/>
            <person name="Marage G."/>
            <person name="Marchand G."/>
            <person name="Marquand E."/>
            <person name="Bret-Mestries E."/>
            <person name="Morien E."/>
            <person name="Nambeesan S."/>
            <person name="Nguyen T."/>
            <person name="Pegot-Espagnet P."/>
            <person name="Pouilly N."/>
            <person name="Raftis F."/>
            <person name="Sallet E."/>
            <person name="Schiex T."/>
            <person name="Thomas J."/>
            <person name="Vandecasteele C."/>
            <person name="Vares D."/>
            <person name="Vear F."/>
            <person name="Vautrin S."/>
            <person name="Crespi M."/>
            <person name="Mangin B."/>
            <person name="Burke J.M."/>
            <person name="Salse J."/>
            <person name="Munos S."/>
            <person name="Vincourt P."/>
            <person name="Rieseberg L.H."/>
            <person name="Langlade N.B."/>
        </authorList>
    </citation>
    <scope>NUCLEOTIDE SEQUENCE [LARGE SCALE GENOMIC DNA]</scope>
    <source>
        <strain evidence="4">cv. SF193</strain>
        <tissue evidence="2">Leaves</tissue>
    </source>
</reference>
<dbReference type="EMBL" id="MNCJ02000324">
    <property type="protein sequence ID" value="KAF5790370.1"/>
    <property type="molecule type" value="Genomic_DNA"/>
</dbReference>
<feature type="signal peptide" evidence="1">
    <location>
        <begin position="1"/>
        <end position="27"/>
    </location>
</feature>
<dbReference type="AlphaFoldDB" id="A0A251TUR3"/>
<dbReference type="Proteomes" id="UP000215914">
    <property type="component" value="Chromosome 9"/>
</dbReference>
<sequence length="50" mass="5849">MEPNNSINKQQMCLWILSVVATVQVFVEQPRCSRTGQRTRQQKQNILKMS</sequence>
<proteinExistence type="predicted"/>
<gene>
    <name evidence="3" type="ORF">HannXRQ_Chr09g0251851</name>
    <name evidence="2" type="ORF">HanXRQr2_Chr09g0382361</name>
</gene>
<dbReference type="Gramene" id="mRNA:HanXRQr2_Chr09g0382361">
    <property type="protein sequence ID" value="mRNA:HanXRQr2_Chr09g0382361"/>
    <property type="gene ID" value="HanXRQr2_Chr09g0382361"/>
</dbReference>
<evidence type="ECO:0000313" key="4">
    <source>
        <dbReference type="Proteomes" id="UP000215914"/>
    </source>
</evidence>
<protein>
    <submittedName>
        <fullName evidence="3">Uncharacterized protein</fullName>
    </submittedName>
</protein>
<keyword evidence="1" id="KW-0732">Signal</keyword>
<dbReference type="EMBL" id="CM007898">
    <property type="protein sequence ID" value="OTG14654.1"/>
    <property type="molecule type" value="Genomic_DNA"/>
</dbReference>
<feature type="chain" id="PRO_5012151495" evidence="1">
    <location>
        <begin position="28"/>
        <end position="50"/>
    </location>
</feature>
<evidence type="ECO:0000313" key="2">
    <source>
        <dbReference type="EMBL" id="KAF5790370.1"/>
    </source>
</evidence>
<keyword evidence="4" id="KW-1185">Reference proteome</keyword>
<reference evidence="2" key="3">
    <citation type="submission" date="2020-06" db="EMBL/GenBank/DDBJ databases">
        <title>Helianthus annuus Genome sequencing and assembly Release 2.</title>
        <authorList>
            <person name="Gouzy J."/>
            <person name="Langlade N."/>
            <person name="Munos S."/>
        </authorList>
    </citation>
    <scope>NUCLEOTIDE SEQUENCE</scope>
    <source>
        <tissue evidence="2">Leaves</tissue>
    </source>
</reference>